<organism evidence="6 7">
    <name type="scientific">Symbiodinium necroappetens</name>
    <dbReference type="NCBI Taxonomy" id="1628268"/>
    <lineage>
        <taxon>Eukaryota</taxon>
        <taxon>Sar</taxon>
        <taxon>Alveolata</taxon>
        <taxon>Dinophyceae</taxon>
        <taxon>Suessiales</taxon>
        <taxon>Symbiodiniaceae</taxon>
        <taxon>Symbiodinium</taxon>
    </lineage>
</organism>
<dbReference type="EMBL" id="CAJNJA010053908">
    <property type="protein sequence ID" value="CAE7851936.1"/>
    <property type="molecule type" value="Genomic_DNA"/>
</dbReference>
<dbReference type="PROSITE" id="PS50255">
    <property type="entry name" value="CYTOCHROME_B5_2"/>
    <property type="match status" value="1"/>
</dbReference>
<dbReference type="GO" id="GO:0020037">
    <property type="term" value="F:heme binding"/>
    <property type="evidence" value="ECO:0007669"/>
    <property type="project" value="UniProtKB-UniRule"/>
</dbReference>
<evidence type="ECO:0000256" key="4">
    <source>
        <dbReference type="RuleBase" id="RU362121"/>
    </source>
</evidence>
<dbReference type="Gene3D" id="3.10.120.10">
    <property type="entry name" value="Cytochrome b5-like heme/steroid binding domain"/>
    <property type="match status" value="1"/>
</dbReference>
<evidence type="ECO:0000313" key="6">
    <source>
        <dbReference type="EMBL" id="CAE7851936.1"/>
    </source>
</evidence>
<dbReference type="InterPro" id="IPR001199">
    <property type="entry name" value="Cyt_B5-like_heme/steroid-bd"/>
</dbReference>
<dbReference type="PANTHER" id="PTHR46237:SF1">
    <property type="entry name" value="CYTOCHROME B5 REDUCTASE 4"/>
    <property type="match status" value="1"/>
</dbReference>
<evidence type="ECO:0000256" key="1">
    <source>
        <dbReference type="ARBA" id="ARBA00022617"/>
    </source>
</evidence>
<dbReference type="OrthoDB" id="260519at2759"/>
<evidence type="ECO:0000256" key="2">
    <source>
        <dbReference type="ARBA" id="ARBA00022723"/>
    </source>
</evidence>
<keyword evidence="3 4" id="KW-0408">Iron</keyword>
<dbReference type="Proteomes" id="UP000601435">
    <property type="component" value="Unassembled WGS sequence"/>
</dbReference>
<gene>
    <name evidence="6" type="primary">cyb5r4</name>
    <name evidence="6" type="ORF">SNEC2469_LOCUS26455</name>
</gene>
<keyword evidence="2 4" id="KW-0479">Metal-binding</keyword>
<comment type="similarity">
    <text evidence="4">Belongs to the cytochrome b5 family.</text>
</comment>
<dbReference type="GO" id="GO:0005737">
    <property type="term" value="C:cytoplasm"/>
    <property type="evidence" value="ECO:0007669"/>
    <property type="project" value="TreeGrafter"/>
</dbReference>
<dbReference type="AlphaFoldDB" id="A0A813A1V9"/>
<protein>
    <submittedName>
        <fullName evidence="6">Cyb5r4 protein</fullName>
    </submittedName>
</protein>
<proteinExistence type="inferred from homology"/>
<dbReference type="GO" id="GO:0046872">
    <property type="term" value="F:metal ion binding"/>
    <property type="evidence" value="ECO:0007669"/>
    <property type="project" value="UniProtKB-UniRule"/>
</dbReference>
<dbReference type="Pfam" id="PF00173">
    <property type="entry name" value="Cyt-b5"/>
    <property type="match status" value="1"/>
</dbReference>
<dbReference type="InterPro" id="IPR036400">
    <property type="entry name" value="Cyt_B5-like_heme/steroid_sf"/>
</dbReference>
<dbReference type="SMART" id="SM01117">
    <property type="entry name" value="Cyt-b5"/>
    <property type="match status" value="1"/>
</dbReference>
<reference evidence="6" key="1">
    <citation type="submission" date="2021-02" db="EMBL/GenBank/DDBJ databases">
        <authorList>
            <person name="Dougan E. K."/>
            <person name="Rhodes N."/>
            <person name="Thang M."/>
            <person name="Chan C."/>
        </authorList>
    </citation>
    <scope>NUCLEOTIDE SEQUENCE</scope>
</reference>
<evidence type="ECO:0000313" key="7">
    <source>
        <dbReference type="Proteomes" id="UP000601435"/>
    </source>
</evidence>
<dbReference type="PROSITE" id="PS00191">
    <property type="entry name" value="CYTOCHROME_B5_1"/>
    <property type="match status" value="1"/>
</dbReference>
<dbReference type="GO" id="GO:0004128">
    <property type="term" value="F:cytochrome-b5 reductase activity, acting on NAD(P)H"/>
    <property type="evidence" value="ECO:0007669"/>
    <property type="project" value="TreeGrafter"/>
</dbReference>
<dbReference type="SUPFAM" id="SSF55856">
    <property type="entry name" value="Cytochrome b5-like heme/steroid binding domain"/>
    <property type="match status" value="1"/>
</dbReference>
<keyword evidence="1 4" id="KW-0349">Heme</keyword>
<evidence type="ECO:0000259" key="5">
    <source>
        <dbReference type="PROSITE" id="PS50255"/>
    </source>
</evidence>
<evidence type="ECO:0000256" key="3">
    <source>
        <dbReference type="ARBA" id="ARBA00023004"/>
    </source>
</evidence>
<dbReference type="InterPro" id="IPR018506">
    <property type="entry name" value="Cyt_B5_heme-BS"/>
</dbReference>
<accession>A0A813A1V9</accession>
<sequence>MAVTLIFEEKSVVFGWTEGTAAKEFGTQLRSAVQHLTGLSSLAELEILADRLSPEPRAEKLLLPPQRKCPSGAKFQKAGGSQLQFLQMLEGNKNPKAQLEEGTVLTADEVARHNQVGDCWTIFQGRVYDISAYIDFHPGGKKQIMQGAGKDMTSLFHKAHPWVSMEGLVGKRGSWKTWLVLARATRMSHSGCALGRLL</sequence>
<comment type="caution">
    <text evidence="6">The sequence shown here is derived from an EMBL/GenBank/DDBJ whole genome shotgun (WGS) entry which is preliminary data.</text>
</comment>
<feature type="domain" description="Cytochrome b5 heme-binding" evidence="5">
    <location>
        <begin position="102"/>
        <end position="168"/>
    </location>
</feature>
<keyword evidence="7" id="KW-1185">Reference proteome</keyword>
<name>A0A813A1V9_9DINO</name>
<dbReference type="PANTHER" id="PTHR46237">
    <property type="entry name" value="CYTOCHROME B5 REDUCTASE 4 FAMILY MEMBER"/>
    <property type="match status" value="1"/>
</dbReference>
<dbReference type="InterPro" id="IPR051872">
    <property type="entry name" value="Cytochrome_b5/Flavoprotein_Rdt"/>
</dbReference>